<evidence type="ECO:0000256" key="1">
    <source>
        <dbReference type="ARBA" id="ARBA00004275"/>
    </source>
</evidence>
<evidence type="ECO:0000259" key="5">
    <source>
        <dbReference type="Pfam" id="PF12697"/>
    </source>
</evidence>
<dbReference type="PANTHER" id="PTHR37017">
    <property type="entry name" value="AB HYDROLASE-1 DOMAIN-CONTAINING PROTEIN-RELATED"/>
    <property type="match status" value="1"/>
</dbReference>
<evidence type="ECO:0000256" key="2">
    <source>
        <dbReference type="ARBA" id="ARBA00005668"/>
    </source>
</evidence>
<reference evidence="6 7" key="2">
    <citation type="journal article" date="2013" name="PLoS Genet.">
        <title>Comparative genome structure, secondary metabolite, and effector coding capacity across Cochliobolus pathogens.</title>
        <authorList>
            <person name="Condon B.J."/>
            <person name="Leng Y."/>
            <person name="Wu D."/>
            <person name="Bushley K.E."/>
            <person name="Ohm R.A."/>
            <person name="Otillar R."/>
            <person name="Martin J."/>
            <person name="Schackwitz W."/>
            <person name="Grimwood J."/>
            <person name="MohdZainudin N."/>
            <person name="Xue C."/>
            <person name="Wang R."/>
            <person name="Manning V.A."/>
            <person name="Dhillon B."/>
            <person name="Tu Z.J."/>
            <person name="Steffenson B.J."/>
            <person name="Salamov A."/>
            <person name="Sun H."/>
            <person name="Lowry S."/>
            <person name="LaButti K."/>
            <person name="Han J."/>
            <person name="Copeland A."/>
            <person name="Lindquist E."/>
            <person name="Barry K."/>
            <person name="Schmutz J."/>
            <person name="Baker S.E."/>
            <person name="Ciuffetti L.M."/>
            <person name="Grigoriev I.V."/>
            <person name="Zhong S."/>
            <person name="Turgeon B.G."/>
        </authorList>
    </citation>
    <scope>NUCLEOTIDE SEQUENCE [LARGE SCALE GENOMIC DNA]</scope>
    <source>
        <strain evidence="7">28A</strain>
    </source>
</reference>
<dbReference type="SUPFAM" id="SSF53474">
    <property type="entry name" value="alpha/beta-Hydrolases"/>
    <property type="match status" value="1"/>
</dbReference>
<gene>
    <name evidence="6" type="ORF">SETTUDRAFT_164275</name>
</gene>
<proteinExistence type="inferred from homology"/>
<reference evidence="6 7" key="1">
    <citation type="journal article" date="2012" name="PLoS Pathog.">
        <title>Diverse lifestyles and strategies of plant pathogenesis encoded in the genomes of eighteen Dothideomycetes fungi.</title>
        <authorList>
            <person name="Ohm R.A."/>
            <person name="Feau N."/>
            <person name="Henrissat B."/>
            <person name="Schoch C.L."/>
            <person name="Horwitz B.A."/>
            <person name="Barry K.W."/>
            <person name="Condon B.J."/>
            <person name="Copeland A.C."/>
            <person name="Dhillon B."/>
            <person name="Glaser F."/>
            <person name="Hesse C.N."/>
            <person name="Kosti I."/>
            <person name="LaButti K."/>
            <person name="Lindquist E.A."/>
            <person name="Lucas S."/>
            <person name="Salamov A.A."/>
            <person name="Bradshaw R.E."/>
            <person name="Ciuffetti L."/>
            <person name="Hamelin R.C."/>
            <person name="Kema G.H.J."/>
            <person name="Lawrence C."/>
            <person name="Scott J.A."/>
            <person name="Spatafora J.W."/>
            <person name="Turgeon B.G."/>
            <person name="de Wit P.J.G.M."/>
            <person name="Zhong S."/>
            <person name="Goodwin S.B."/>
            <person name="Grigoriev I.V."/>
        </authorList>
    </citation>
    <scope>NUCLEOTIDE SEQUENCE [LARGE SCALE GENOMIC DNA]</scope>
    <source>
        <strain evidence="7">28A</strain>
    </source>
</reference>
<dbReference type="InterPro" id="IPR029058">
    <property type="entry name" value="AB_hydrolase_fold"/>
</dbReference>
<dbReference type="GO" id="GO:0005777">
    <property type="term" value="C:peroxisome"/>
    <property type="evidence" value="ECO:0007669"/>
    <property type="project" value="UniProtKB-SubCell"/>
</dbReference>
<keyword evidence="3" id="KW-0843">Virulence</keyword>
<organism evidence="6 7">
    <name type="scientific">Exserohilum turcicum (strain 28A)</name>
    <name type="common">Northern leaf blight fungus</name>
    <name type="synonym">Setosphaeria turcica</name>
    <dbReference type="NCBI Taxonomy" id="671987"/>
    <lineage>
        <taxon>Eukaryota</taxon>
        <taxon>Fungi</taxon>
        <taxon>Dikarya</taxon>
        <taxon>Ascomycota</taxon>
        <taxon>Pezizomycotina</taxon>
        <taxon>Dothideomycetes</taxon>
        <taxon>Pleosporomycetidae</taxon>
        <taxon>Pleosporales</taxon>
        <taxon>Pleosporineae</taxon>
        <taxon>Pleosporaceae</taxon>
        <taxon>Exserohilum</taxon>
    </lineage>
</organism>
<dbReference type="OrthoDB" id="1263307at2759"/>
<sequence>MSTRPTVVLIPGSFSYASMYDVLADPLRAKGHDVHVLEPPCYPAGYERKTGGAPPSLYADAQYVNDFVSKLVNEGKEVVLVAHSYGGCVATESLKGVTKKEQEAKGEKGGVVRVAYLTAVVPPLGQSCFQALADSKAPAVEADENGWLSHKDIRATAANCCSDLPIEDAVAAASKMGKHFGGCMVNPLTYAGYKDVAVSWFFAGKDLVIPPQEQQKFIDEIEKSWVGTEREGKKVDVTKLDCDHFPLVLEDKREKVIQWVEEAIEKGGRE</sequence>
<dbReference type="AlphaFoldDB" id="R0K2P9"/>
<evidence type="ECO:0000256" key="3">
    <source>
        <dbReference type="ARBA" id="ARBA00023026"/>
    </source>
</evidence>
<dbReference type="HOGENOM" id="CLU_046066_1_0_1"/>
<dbReference type="RefSeq" id="XP_008028363.1">
    <property type="nucleotide sequence ID" value="XM_008030172.1"/>
</dbReference>
<comment type="subcellular location">
    <subcellularLocation>
        <location evidence="1">Peroxisome</location>
    </subcellularLocation>
</comment>
<dbReference type="Proteomes" id="UP000016935">
    <property type="component" value="Unassembled WGS sequence"/>
</dbReference>
<comment type="similarity">
    <text evidence="2">Belongs to the AB hydrolase superfamily. AKT2 hydrolase family.</text>
</comment>
<keyword evidence="7" id="KW-1185">Reference proteome</keyword>
<dbReference type="Pfam" id="PF12697">
    <property type="entry name" value="Abhydrolase_6"/>
    <property type="match status" value="1"/>
</dbReference>
<keyword evidence="4" id="KW-0576">Peroxisome</keyword>
<feature type="domain" description="AB hydrolase-1" evidence="5">
    <location>
        <begin position="7"/>
        <end position="256"/>
    </location>
</feature>
<dbReference type="eggNOG" id="ENOG502SPMQ">
    <property type="taxonomic scope" value="Eukaryota"/>
</dbReference>
<protein>
    <recommendedName>
        <fullName evidence="5">AB hydrolase-1 domain-containing protein</fullName>
    </recommendedName>
</protein>
<dbReference type="InterPro" id="IPR000073">
    <property type="entry name" value="AB_hydrolase_1"/>
</dbReference>
<dbReference type="PANTHER" id="PTHR37017:SF13">
    <property type="entry name" value="AB HYDROLASE-1 DOMAIN-CONTAINING PROTEIN"/>
    <property type="match status" value="1"/>
</dbReference>
<evidence type="ECO:0000313" key="6">
    <source>
        <dbReference type="EMBL" id="EOA83904.1"/>
    </source>
</evidence>
<accession>R0K2P9</accession>
<dbReference type="EMBL" id="KB908814">
    <property type="protein sequence ID" value="EOA83904.1"/>
    <property type="molecule type" value="Genomic_DNA"/>
</dbReference>
<evidence type="ECO:0000313" key="7">
    <source>
        <dbReference type="Proteomes" id="UP000016935"/>
    </source>
</evidence>
<name>R0K2P9_EXST2</name>
<dbReference type="GeneID" id="19399072"/>
<dbReference type="InterPro" id="IPR052897">
    <property type="entry name" value="Sec-Metab_Biosynth_Hydrolase"/>
</dbReference>
<evidence type="ECO:0000256" key="4">
    <source>
        <dbReference type="ARBA" id="ARBA00023140"/>
    </source>
</evidence>
<dbReference type="Gene3D" id="3.40.50.1820">
    <property type="entry name" value="alpha/beta hydrolase"/>
    <property type="match status" value="1"/>
</dbReference>